<dbReference type="EMBL" id="JAPDPI010000057">
    <property type="protein sequence ID" value="MCW3807731.1"/>
    <property type="molecule type" value="Genomic_DNA"/>
</dbReference>
<organism evidence="1 2">
    <name type="scientific">Plebeiibacterium marinum</name>
    <dbReference type="NCBI Taxonomy" id="2992111"/>
    <lineage>
        <taxon>Bacteria</taxon>
        <taxon>Pseudomonadati</taxon>
        <taxon>Bacteroidota</taxon>
        <taxon>Bacteroidia</taxon>
        <taxon>Marinilabiliales</taxon>
        <taxon>Marinilabiliaceae</taxon>
        <taxon>Plebeiibacterium</taxon>
    </lineage>
</organism>
<dbReference type="AlphaFoldDB" id="A0AAE3MHB9"/>
<dbReference type="RefSeq" id="WP_301202182.1">
    <property type="nucleotide sequence ID" value="NZ_JAPDPI010000057.1"/>
</dbReference>
<evidence type="ECO:0000313" key="2">
    <source>
        <dbReference type="Proteomes" id="UP001207408"/>
    </source>
</evidence>
<reference evidence="1" key="1">
    <citation type="submission" date="2022-10" db="EMBL/GenBank/DDBJ databases">
        <authorList>
            <person name="Yu W.X."/>
        </authorList>
    </citation>
    <scope>NUCLEOTIDE SEQUENCE</scope>
    <source>
        <strain evidence="1">D04</strain>
    </source>
</reference>
<keyword evidence="2" id="KW-1185">Reference proteome</keyword>
<proteinExistence type="predicted"/>
<evidence type="ECO:0000313" key="1">
    <source>
        <dbReference type="EMBL" id="MCW3807731.1"/>
    </source>
</evidence>
<dbReference type="Proteomes" id="UP001207408">
    <property type="component" value="Unassembled WGS sequence"/>
</dbReference>
<accession>A0AAE3MHB9</accession>
<name>A0AAE3MHB9_9BACT</name>
<protein>
    <submittedName>
        <fullName evidence="1">Uncharacterized protein</fullName>
    </submittedName>
</protein>
<sequence length="94" mass="10392">MCKKLFSWLVSSVYFLSNPQSICYKIKRNAIIAIAYKTVAVTIPLAASNLSSFMATIKIIILGSTLKLSNFVNPWAATSFEINSCIENESPNLK</sequence>
<comment type="caution">
    <text evidence="1">The sequence shown here is derived from an EMBL/GenBank/DDBJ whole genome shotgun (WGS) entry which is preliminary data.</text>
</comment>
<gene>
    <name evidence="1" type="ORF">OM074_19035</name>
</gene>